<gene>
    <name evidence="14" type="primary">ATP8</name>
</gene>
<name>A0A059PIQ5_9HEXA</name>
<keyword evidence="5 12" id="KW-0138">CF(0)</keyword>
<dbReference type="GO" id="GO:0045259">
    <property type="term" value="C:proton-transporting ATP synthase complex"/>
    <property type="evidence" value="ECO:0007669"/>
    <property type="project" value="UniProtKB-KW"/>
</dbReference>
<keyword evidence="11 13" id="KW-0472">Membrane</keyword>
<evidence type="ECO:0000313" key="14">
    <source>
        <dbReference type="EMBL" id="AGL95074.1"/>
    </source>
</evidence>
<geneLocation type="mitochondrion" evidence="14"/>
<evidence type="ECO:0000256" key="2">
    <source>
        <dbReference type="ARBA" id="ARBA00008892"/>
    </source>
</evidence>
<dbReference type="InterPro" id="IPR001421">
    <property type="entry name" value="ATP8_metazoa"/>
</dbReference>
<comment type="similarity">
    <text evidence="2 12">Belongs to the ATPase protein 8 family.</text>
</comment>
<dbReference type="EMBL" id="KC862316">
    <property type="protein sequence ID" value="AGL95074.1"/>
    <property type="molecule type" value="Genomic_DNA"/>
</dbReference>
<dbReference type="GO" id="GO:0031966">
    <property type="term" value="C:mitochondrial membrane"/>
    <property type="evidence" value="ECO:0007669"/>
    <property type="project" value="UniProtKB-SubCell"/>
</dbReference>
<evidence type="ECO:0000256" key="7">
    <source>
        <dbReference type="ARBA" id="ARBA00022781"/>
    </source>
</evidence>
<dbReference type="RefSeq" id="YP_009032774.1">
    <property type="nucleotide sequence ID" value="NC_024155.1"/>
</dbReference>
<evidence type="ECO:0000256" key="8">
    <source>
        <dbReference type="ARBA" id="ARBA00022989"/>
    </source>
</evidence>
<sequence length="50" mass="6087">MSPLKWLNLFILFCALLIFIVIKMYYLKYSSNSLNLMKNVNNENTINWKW</sequence>
<dbReference type="GO" id="GO:0015986">
    <property type="term" value="P:proton motive force-driven ATP synthesis"/>
    <property type="evidence" value="ECO:0007669"/>
    <property type="project" value="InterPro"/>
</dbReference>
<proteinExistence type="inferred from homology"/>
<evidence type="ECO:0000256" key="1">
    <source>
        <dbReference type="ARBA" id="ARBA00004304"/>
    </source>
</evidence>
<protein>
    <recommendedName>
        <fullName evidence="12">ATP synthase complex subunit 8</fullName>
    </recommendedName>
</protein>
<evidence type="ECO:0000256" key="11">
    <source>
        <dbReference type="ARBA" id="ARBA00023136"/>
    </source>
</evidence>
<evidence type="ECO:0000256" key="10">
    <source>
        <dbReference type="ARBA" id="ARBA00023128"/>
    </source>
</evidence>
<evidence type="ECO:0000256" key="13">
    <source>
        <dbReference type="SAM" id="Phobius"/>
    </source>
</evidence>
<evidence type="ECO:0000256" key="12">
    <source>
        <dbReference type="RuleBase" id="RU003661"/>
    </source>
</evidence>
<reference evidence="14" key="1">
    <citation type="submission" date="2013-04" db="EMBL/GenBank/DDBJ databases">
        <title>Mitogenomic phylogeny of springtail lineages and the description of the mitochondrial genome for the antarctic species Folsomotoma octooculata (Hexapoda; Collembola).</title>
        <authorList>
            <person name="Carapelli A."/>
            <person name="Convey P."/>
            <person name="Nardi F."/>
            <person name="Convey"/>
            <person name="Frati F."/>
        </authorList>
    </citation>
    <scope>NUCLEOTIDE SEQUENCE</scope>
</reference>
<evidence type="ECO:0000256" key="3">
    <source>
        <dbReference type="ARBA" id="ARBA00011291"/>
    </source>
</evidence>
<comment type="subunit">
    <text evidence="3">F-type ATPases have 2 components, CF(1) - the catalytic core - and CF(0) - the membrane proton channel.</text>
</comment>
<keyword evidence="8 13" id="KW-1133">Transmembrane helix</keyword>
<evidence type="ECO:0000256" key="6">
    <source>
        <dbReference type="ARBA" id="ARBA00022692"/>
    </source>
</evidence>
<evidence type="ECO:0000256" key="5">
    <source>
        <dbReference type="ARBA" id="ARBA00022547"/>
    </source>
</evidence>
<dbReference type="GeneID" id="19522653"/>
<keyword evidence="7 12" id="KW-0375">Hydrogen ion transport</keyword>
<keyword evidence="4 12" id="KW-0813">Transport</keyword>
<comment type="subcellular location">
    <subcellularLocation>
        <location evidence="1 12">Mitochondrion membrane</location>
        <topology evidence="1 12">Single-pass membrane protein</topology>
    </subcellularLocation>
</comment>
<dbReference type="CTD" id="4509"/>
<keyword evidence="6 12" id="KW-0812">Transmembrane</keyword>
<dbReference type="GO" id="GO:0015078">
    <property type="term" value="F:proton transmembrane transporter activity"/>
    <property type="evidence" value="ECO:0007669"/>
    <property type="project" value="InterPro"/>
</dbReference>
<evidence type="ECO:0000256" key="4">
    <source>
        <dbReference type="ARBA" id="ARBA00022448"/>
    </source>
</evidence>
<organism evidence="14">
    <name type="scientific">Folsomotoma octooculata</name>
    <dbReference type="NCBI Taxonomy" id="1334185"/>
    <lineage>
        <taxon>Eukaryota</taxon>
        <taxon>Metazoa</taxon>
        <taxon>Ecdysozoa</taxon>
        <taxon>Arthropoda</taxon>
        <taxon>Hexapoda</taxon>
        <taxon>Collembola</taxon>
        <taxon>Entomobryomorpha</taxon>
        <taxon>Isotomoidea</taxon>
        <taxon>Isotomidae</taxon>
        <taxon>Isotominae</taxon>
        <taxon>Folsomotoma</taxon>
    </lineage>
</organism>
<dbReference type="Pfam" id="PF00895">
    <property type="entry name" value="ATP-synt_8"/>
    <property type="match status" value="1"/>
</dbReference>
<evidence type="ECO:0000256" key="9">
    <source>
        <dbReference type="ARBA" id="ARBA00023065"/>
    </source>
</evidence>
<keyword evidence="10 12" id="KW-0496">Mitochondrion</keyword>
<dbReference type="AlphaFoldDB" id="A0A059PIQ5"/>
<feature type="transmembrane region" description="Helical" evidence="13">
    <location>
        <begin position="6"/>
        <end position="27"/>
    </location>
</feature>
<keyword evidence="9 12" id="KW-0406">Ion transport</keyword>
<accession>A0A059PIQ5</accession>